<dbReference type="OrthoDB" id="6629291at2759"/>
<accession>A0A9P0B4N2</accession>
<evidence type="ECO:0000313" key="3">
    <source>
        <dbReference type="EMBL" id="CAH0554060.1"/>
    </source>
</evidence>
<evidence type="ECO:0000259" key="2">
    <source>
        <dbReference type="Pfam" id="PF14846"/>
    </source>
</evidence>
<dbReference type="AlphaFoldDB" id="A0A9P0B4N2"/>
<organism evidence="3 4">
    <name type="scientific">Brassicogethes aeneus</name>
    <name type="common">Rape pollen beetle</name>
    <name type="synonym">Meligethes aeneus</name>
    <dbReference type="NCBI Taxonomy" id="1431903"/>
    <lineage>
        <taxon>Eukaryota</taxon>
        <taxon>Metazoa</taxon>
        <taxon>Ecdysozoa</taxon>
        <taxon>Arthropoda</taxon>
        <taxon>Hexapoda</taxon>
        <taxon>Insecta</taxon>
        <taxon>Pterygota</taxon>
        <taxon>Neoptera</taxon>
        <taxon>Endopterygota</taxon>
        <taxon>Coleoptera</taxon>
        <taxon>Polyphaga</taxon>
        <taxon>Cucujiformia</taxon>
        <taxon>Nitidulidae</taxon>
        <taxon>Meligethinae</taxon>
        <taxon>Brassicogethes</taxon>
    </lineage>
</organism>
<reference evidence="3" key="1">
    <citation type="submission" date="2021-12" db="EMBL/GenBank/DDBJ databases">
        <authorList>
            <person name="King R."/>
        </authorList>
    </citation>
    <scope>NUCLEOTIDE SEQUENCE</scope>
</reference>
<feature type="compositionally biased region" description="Acidic residues" evidence="1">
    <location>
        <begin position="111"/>
        <end position="123"/>
    </location>
</feature>
<protein>
    <recommendedName>
        <fullName evidence="2">DUF4485 domain-containing protein</fullName>
    </recommendedName>
</protein>
<gene>
    <name evidence="3" type="ORF">MELIAE_LOCUS5913</name>
</gene>
<name>A0A9P0B4N2_BRAAE</name>
<feature type="domain" description="DUF4485" evidence="2">
    <location>
        <begin position="9"/>
        <end position="80"/>
    </location>
</feature>
<feature type="region of interest" description="Disordered" evidence="1">
    <location>
        <begin position="109"/>
        <end position="129"/>
    </location>
</feature>
<keyword evidence="4" id="KW-1185">Reference proteome</keyword>
<dbReference type="InterPro" id="IPR027831">
    <property type="entry name" value="DUF4485"/>
</dbReference>
<evidence type="ECO:0000313" key="4">
    <source>
        <dbReference type="Proteomes" id="UP001154078"/>
    </source>
</evidence>
<dbReference type="Proteomes" id="UP001154078">
    <property type="component" value="Chromosome 3"/>
</dbReference>
<proteinExistence type="predicted"/>
<dbReference type="Pfam" id="PF14846">
    <property type="entry name" value="DUF4485"/>
    <property type="match status" value="1"/>
</dbReference>
<dbReference type="EMBL" id="OV121134">
    <property type="protein sequence ID" value="CAH0554060.1"/>
    <property type="molecule type" value="Genomic_DNA"/>
</dbReference>
<evidence type="ECO:0000256" key="1">
    <source>
        <dbReference type="SAM" id="MobiDB-lite"/>
    </source>
</evidence>
<sequence length="161" mass="18795">MSKANLALTENFYFNNMLARALVQVAPYHERVVLLKWFDRLNELKKDQNELEIRKDYMIFILLMLQCNKVREPFTDPPPSIIIPLKDAVNKKIYEEILLSNDAILTSENTPIDENENEEDNDDDQKVKNKYCAPPKFFSEQPYPNDGVIVYTAVFSSQEKC</sequence>